<dbReference type="SUPFAM" id="SSF52058">
    <property type="entry name" value="L domain-like"/>
    <property type="match status" value="1"/>
</dbReference>
<dbReference type="Pfam" id="PF13306">
    <property type="entry name" value="LRR_5"/>
    <property type="match status" value="1"/>
</dbReference>
<dbReference type="InterPro" id="IPR053139">
    <property type="entry name" value="Surface_bspA-like"/>
</dbReference>
<dbReference type="AlphaFoldDB" id="A0A1H6ISN4"/>
<dbReference type="OrthoDB" id="1816487at2"/>
<protein>
    <submittedName>
        <fullName evidence="1">Leucine rich repeat-containing protein</fullName>
    </submittedName>
</protein>
<dbReference type="EMBL" id="FNWV01000003">
    <property type="protein sequence ID" value="SEH51034.1"/>
    <property type="molecule type" value="Genomic_DNA"/>
</dbReference>
<dbReference type="InterPro" id="IPR032675">
    <property type="entry name" value="LRR_dom_sf"/>
</dbReference>
<dbReference type="Gene3D" id="3.80.10.10">
    <property type="entry name" value="Ribonuclease Inhibitor"/>
    <property type="match status" value="1"/>
</dbReference>
<name>A0A1H6ISN4_RUMFL</name>
<proteinExistence type="predicted"/>
<organism evidence="1 2">
    <name type="scientific">Ruminococcus flavefaciens</name>
    <dbReference type="NCBI Taxonomy" id="1265"/>
    <lineage>
        <taxon>Bacteria</taxon>
        <taxon>Bacillati</taxon>
        <taxon>Bacillota</taxon>
        <taxon>Clostridia</taxon>
        <taxon>Eubacteriales</taxon>
        <taxon>Oscillospiraceae</taxon>
        <taxon>Ruminococcus</taxon>
    </lineage>
</organism>
<dbReference type="InterPro" id="IPR026906">
    <property type="entry name" value="LRR_5"/>
</dbReference>
<evidence type="ECO:0000313" key="2">
    <source>
        <dbReference type="Proteomes" id="UP000183190"/>
    </source>
</evidence>
<dbReference type="PANTHER" id="PTHR45661">
    <property type="entry name" value="SURFACE ANTIGEN"/>
    <property type="match status" value="1"/>
</dbReference>
<dbReference type="RefSeq" id="WP_074715090.1">
    <property type="nucleotide sequence ID" value="NZ_FNWV01000003.1"/>
</dbReference>
<dbReference type="Proteomes" id="UP000183190">
    <property type="component" value="Unassembled WGS sequence"/>
</dbReference>
<gene>
    <name evidence="1" type="ORF">SAMN02910265_01104</name>
</gene>
<evidence type="ECO:0000313" key="1">
    <source>
        <dbReference type="EMBL" id="SEH51034.1"/>
    </source>
</evidence>
<sequence>MQCEKCNAPLDPKLTACPQCGAPVPQNIEGFENTMEFQHELRAIVVNDGPRAVTNRDRFIGLLNDHIPDYDKERRLLINMYRTGILKMMLEEKNHEIAVMKAKSYMLGDLFLSENASEFVVACFTYLLCWPYESPLKVLPESEDGDDKKEEETRKRPVDINEMVFMPRNALRYRLSGNIAIPDGYTKLEAFCFDKFGSLRTIKLPSTLLAIGEYCFSSCKRLRGLDLPEGLRIIKQGAFSQCTNLVMVKIPDGVLEIEDSTFSFCTSLEVIEIPPSVSSIGAEAFSGCDKLRKLFLPESIKFIDANAFSYCPNLVIYCIENSYVHKYCLATGIRFVLVTSAEEYELD</sequence>
<reference evidence="1 2" key="1">
    <citation type="submission" date="2016-10" db="EMBL/GenBank/DDBJ databases">
        <authorList>
            <person name="de Groot N.N."/>
        </authorList>
    </citation>
    <scope>NUCLEOTIDE SEQUENCE [LARGE SCALE GENOMIC DNA]</scope>
    <source>
        <strain evidence="1 2">YAD2003</strain>
    </source>
</reference>
<accession>A0A1H6ISN4</accession>
<dbReference type="PANTHER" id="PTHR45661:SF3">
    <property type="entry name" value="IG-LIKE DOMAIN-CONTAINING PROTEIN"/>
    <property type="match status" value="1"/>
</dbReference>